<dbReference type="GO" id="GO:0008270">
    <property type="term" value="F:zinc ion binding"/>
    <property type="evidence" value="ECO:0007669"/>
    <property type="project" value="UniProtKB-KW"/>
</dbReference>
<dbReference type="Gene3D" id="3.30.40.10">
    <property type="entry name" value="Zinc/RING finger domain, C3HC4 (zinc finger)"/>
    <property type="match status" value="1"/>
</dbReference>
<proteinExistence type="predicted"/>
<organism evidence="4">
    <name type="scientific">Cuerna arida</name>
    <dbReference type="NCBI Taxonomy" id="1464854"/>
    <lineage>
        <taxon>Eukaryota</taxon>
        <taxon>Metazoa</taxon>
        <taxon>Ecdysozoa</taxon>
        <taxon>Arthropoda</taxon>
        <taxon>Hexapoda</taxon>
        <taxon>Insecta</taxon>
        <taxon>Pterygota</taxon>
        <taxon>Neoptera</taxon>
        <taxon>Paraneoptera</taxon>
        <taxon>Hemiptera</taxon>
        <taxon>Auchenorrhyncha</taxon>
        <taxon>Membracoidea</taxon>
        <taxon>Cicadellidae</taxon>
        <taxon>Cicadellinae</taxon>
        <taxon>Proconiini</taxon>
        <taxon>Cuerna</taxon>
    </lineage>
</organism>
<sequence length="123" mass="13947">NSEKRPKTTTASINEGQIQLSQHKVLKSTNVKNSTECVKKENETKLEQPKENLASCKKNTGNLKMYTGLCFKCGLNINNEGFECDLCDKRYHKKCLPKDFQIDESDPVFVCATCLELNNEIIN</sequence>
<dbReference type="InterPro" id="IPR019786">
    <property type="entry name" value="Zinc_finger_PHD-type_CS"/>
</dbReference>
<keyword evidence="2" id="KW-0863">Zinc-finger</keyword>
<dbReference type="AlphaFoldDB" id="A0A1B6FJZ3"/>
<evidence type="ECO:0000256" key="2">
    <source>
        <dbReference type="ARBA" id="ARBA00022771"/>
    </source>
</evidence>
<evidence type="ECO:0000256" key="1">
    <source>
        <dbReference type="ARBA" id="ARBA00022723"/>
    </source>
</evidence>
<keyword evidence="3" id="KW-0862">Zinc</keyword>
<evidence type="ECO:0000256" key="3">
    <source>
        <dbReference type="ARBA" id="ARBA00022833"/>
    </source>
</evidence>
<evidence type="ECO:0008006" key="5">
    <source>
        <dbReference type="Google" id="ProtNLM"/>
    </source>
</evidence>
<gene>
    <name evidence="4" type="ORF">g.2232</name>
</gene>
<accession>A0A1B6FJZ3</accession>
<dbReference type="SUPFAM" id="SSF57903">
    <property type="entry name" value="FYVE/PHD zinc finger"/>
    <property type="match status" value="1"/>
</dbReference>
<dbReference type="PROSITE" id="PS01359">
    <property type="entry name" value="ZF_PHD_1"/>
    <property type="match status" value="1"/>
</dbReference>
<dbReference type="CDD" id="cd15489">
    <property type="entry name" value="PHD_SF"/>
    <property type="match status" value="1"/>
</dbReference>
<feature type="non-terminal residue" evidence="4">
    <location>
        <position position="1"/>
    </location>
</feature>
<keyword evidence="1" id="KW-0479">Metal-binding</keyword>
<name>A0A1B6FJZ3_9HEMI</name>
<dbReference type="InterPro" id="IPR013083">
    <property type="entry name" value="Znf_RING/FYVE/PHD"/>
</dbReference>
<dbReference type="InterPro" id="IPR011011">
    <property type="entry name" value="Znf_FYVE_PHD"/>
</dbReference>
<feature type="non-terminal residue" evidence="4">
    <location>
        <position position="123"/>
    </location>
</feature>
<protein>
    <recommendedName>
        <fullName evidence="5">PHD-type domain-containing protein</fullName>
    </recommendedName>
</protein>
<dbReference type="EMBL" id="GECZ01019243">
    <property type="protein sequence ID" value="JAS50526.1"/>
    <property type="molecule type" value="Transcribed_RNA"/>
</dbReference>
<reference evidence="4" key="1">
    <citation type="submission" date="2015-11" db="EMBL/GenBank/DDBJ databases">
        <title>De novo transcriptome assembly of four potential Pierce s Disease insect vectors from Arizona vineyards.</title>
        <authorList>
            <person name="Tassone E.E."/>
        </authorList>
    </citation>
    <scope>NUCLEOTIDE SEQUENCE</scope>
</reference>
<evidence type="ECO:0000313" key="4">
    <source>
        <dbReference type="EMBL" id="JAS50526.1"/>
    </source>
</evidence>